<name>A0A9X3AVN1_9GAMM</name>
<dbReference type="EMBL" id="JAMTCC010000050">
    <property type="protein sequence ID" value="MCT7947687.1"/>
    <property type="molecule type" value="Genomic_DNA"/>
</dbReference>
<evidence type="ECO:0000313" key="5">
    <source>
        <dbReference type="EMBL" id="MCT7947687.1"/>
    </source>
</evidence>
<protein>
    <submittedName>
        <fullName evidence="5">Outer membrane protein assembly factor BamE</fullName>
    </submittedName>
</protein>
<accession>A0A9X3AVN1</accession>
<dbReference type="Proteomes" id="UP001155604">
    <property type="component" value="Unassembled WGS sequence"/>
</dbReference>
<dbReference type="InterPro" id="IPR037873">
    <property type="entry name" value="BamE-like"/>
</dbReference>
<dbReference type="PROSITE" id="PS51257">
    <property type="entry name" value="PROKAR_LIPOPROTEIN"/>
    <property type="match status" value="1"/>
</dbReference>
<keyword evidence="6" id="KW-1185">Reference proteome</keyword>
<gene>
    <name evidence="5" type="primary">bamE</name>
    <name evidence="5" type="ORF">NE536_20245</name>
</gene>
<keyword evidence="1 3" id="KW-0732">Signal</keyword>
<evidence type="ECO:0000256" key="3">
    <source>
        <dbReference type="SAM" id="SignalP"/>
    </source>
</evidence>
<organism evidence="5 6">
    <name type="scientific">Shewanella septentrionalis</name>
    <dbReference type="NCBI Taxonomy" id="2952223"/>
    <lineage>
        <taxon>Bacteria</taxon>
        <taxon>Pseudomonadati</taxon>
        <taxon>Pseudomonadota</taxon>
        <taxon>Gammaproteobacteria</taxon>
        <taxon>Alteromonadales</taxon>
        <taxon>Shewanellaceae</taxon>
        <taxon>Shewanella</taxon>
    </lineage>
</organism>
<keyword evidence="2" id="KW-0472">Membrane</keyword>
<evidence type="ECO:0000256" key="2">
    <source>
        <dbReference type="ARBA" id="ARBA00023136"/>
    </source>
</evidence>
<feature type="domain" description="Outer membrane protein assembly factor BamE" evidence="4">
    <location>
        <begin position="26"/>
        <end position="97"/>
    </location>
</feature>
<dbReference type="Gene3D" id="3.30.1450.10">
    <property type="match status" value="1"/>
</dbReference>
<dbReference type="AlphaFoldDB" id="A0A9X3AVN1"/>
<reference evidence="5" key="1">
    <citation type="journal article" date="2023" name="Int. J. Syst. Evol. Microbiol.">
        <title>&lt;i&gt;Shewanella septentrionalis&lt;/i&gt; sp. nov. and &lt;i&gt;Shewanella holmiensis&lt;/i&gt; sp. nov., isolated from Baltic Sea water and sediments.</title>
        <authorList>
            <person name="Martin-Rodriguez A.J."/>
            <person name="Thorell K."/>
            <person name="Joffre E."/>
            <person name="Jensie-Markopoulos S."/>
            <person name="Moore E.R.B."/>
            <person name="Sjoling A."/>
        </authorList>
    </citation>
    <scope>NUCLEOTIDE SEQUENCE</scope>
    <source>
        <strain evidence="5">SP1W3</strain>
    </source>
</reference>
<dbReference type="GO" id="GO:0019867">
    <property type="term" value="C:outer membrane"/>
    <property type="evidence" value="ECO:0007669"/>
    <property type="project" value="InterPro"/>
</dbReference>
<dbReference type="InterPro" id="IPR007450">
    <property type="entry name" value="BamE_dom"/>
</dbReference>
<feature type="chain" id="PRO_5040788282" evidence="3">
    <location>
        <begin position="19"/>
        <end position="116"/>
    </location>
</feature>
<evidence type="ECO:0000256" key="1">
    <source>
        <dbReference type="ARBA" id="ARBA00022729"/>
    </source>
</evidence>
<dbReference type="Pfam" id="PF04355">
    <property type="entry name" value="BamE"/>
    <property type="match status" value="1"/>
</dbReference>
<dbReference type="RefSeq" id="WP_261273839.1">
    <property type="nucleotide sequence ID" value="NZ_JAMTCC010000050.1"/>
</dbReference>
<evidence type="ECO:0000259" key="4">
    <source>
        <dbReference type="Pfam" id="PF04355"/>
    </source>
</evidence>
<proteinExistence type="predicted"/>
<comment type="caution">
    <text evidence="5">The sequence shown here is derived from an EMBL/GenBank/DDBJ whole genome shotgun (WGS) entry which is preliminary data.</text>
</comment>
<sequence>MKVSILAVALVVSLSGCAGFMAYKDGTYISPEVEKTLIVGKTTTEDVKNAFGAPSDMKQVGDLTIYSYNYTEINHIAPNKNEKVVLEFKKDGTLKRITRGKGTATTASNPLLRGFN</sequence>
<feature type="signal peptide" evidence="3">
    <location>
        <begin position="1"/>
        <end position="18"/>
    </location>
</feature>
<evidence type="ECO:0000313" key="6">
    <source>
        <dbReference type="Proteomes" id="UP001155604"/>
    </source>
</evidence>